<comment type="caution">
    <text evidence="3">The sequence shown here is derived from an EMBL/GenBank/DDBJ whole genome shotgun (WGS) entry which is preliminary data.</text>
</comment>
<feature type="region of interest" description="Disordered" evidence="2">
    <location>
        <begin position="1095"/>
        <end position="1116"/>
    </location>
</feature>
<dbReference type="PROSITE" id="PS50005">
    <property type="entry name" value="TPR"/>
    <property type="match status" value="2"/>
</dbReference>
<feature type="region of interest" description="Disordered" evidence="2">
    <location>
        <begin position="595"/>
        <end position="638"/>
    </location>
</feature>
<evidence type="ECO:0008006" key="5">
    <source>
        <dbReference type="Google" id="ProtNLM"/>
    </source>
</evidence>
<feature type="repeat" description="TPR" evidence="1">
    <location>
        <begin position="522"/>
        <end position="555"/>
    </location>
</feature>
<dbReference type="EMBL" id="JAVLET010000002">
    <property type="protein sequence ID" value="KAL0473249.1"/>
    <property type="molecule type" value="Genomic_DNA"/>
</dbReference>
<evidence type="ECO:0000256" key="2">
    <source>
        <dbReference type="SAM" id="MobiDB-lite"/>
    </source>
</evidence>
<feature type="compositionally biased region" description="Low complexity" evidence="2">
    <location>
        <begin position="940"/>
        <end position="950"/>
    </location>
</feature>
<dbReference type="SMART" id="SM00028">
    <property type="entry name" value="TPR"/>
    <property type="match status" value="7"/>
</dbReference>
<feature type="compositionally biased region" description="Basic and acidic residues" evidence="2">
    <location>
        <begin position="1"/>
        <end position="12"/>
    </location>
</feature>
<evidence type="ECO:0000256" key="1">
    <source>
        <dbReference type="PROSITE-ProRule" id="PRU00339"/>
    </source>
</evidence>
<reference evidence="3 4" key="1">
    <citation type="submission" date="2023-09" db="EMBL/GenBank/DDBJ databases">
        <title>Multi-omics analysis of a traditional fermented food reveals byproduct-associated fungal strains for waste-to-food upcycling.</title>
        <authorList>
            <consortium name="Lawrence Berkeley National Laboratory"/>
            <person name="Rekdal V.M."/>
            <person name="Villalobos-Escobedo J.M."/>
            <person name="Rodriguez-Valeron N."/>
            <person name="Garcia M.O."/>
            <person name="Vasquez D.P."/>
            <person name="Damayanti I."/>
            <person name="Sorensen P.M."/>
            <person name="Baidoo E.E."/>
            <person name="De Carvalho A.C."/>
            <person name="Riley R."/>
            <person name="Lipzen A."/>
            <person name="He G."/>
            <person name="Yan M."/>
            <person name="Haridas S."/>
            <person name="Daum C."/>
            <person name="Yoshinaga Y."/>
            <person name="Ng V."/>
            <person name="Grigoriev I.V."/>
            <person name="Munk R."/>
            <person name="Nuraida L."/>
            <person name="Wijaya C.H."/>
            <person name="Morales P.-C."/>
            <person name="Keasling J.D."/>
        </authorList>
    </citation>
    <scope>NUCLEOTIDE SEQUENCE [LARGE SCALE GENOMIC DNA]</scope>
    <source>
        <strain evidence="3 4">FGSC 2613</strain>
    </source>
</reference>
<feature type="compositionally biased region" description="Basic residues" evidence="2">
    <location>
        <begin position="146"/>
        <end position="158"/>
    </location>
</feature>
<dbReference type="PANTHER" id="PTHR23082">
    <property type="entry name" value="TRANSCRIPTION INITIATION FACTOR IIIC TFIIIC , POLYPEPTIDE 3-RELATED"/>
    <property type="match status" value="1"/>
</dbReference>
<evidence type="ECO:0000313" key="4">
    <source>
        <dbReference type="Proteomes" id="UP001451303"/>
    </source>
</evidence>
<dbReference type="Pfam" id="PF13432">
    <property type="entry name" value="TPR_16"/>
    <property type="match status" value="2"/>
</dbReference>
<keyword evidence="1" id="KW-0802">TPR repeat</keyword>
<feature type="compositionally biased region" description="Low complexity" evidence="2">
    <location>
        <begin position="902"/>
        <end position="922"/>
    </location>
</feature>
<feature type="region of interest" description="Disordered" evidence="2">
    <location>
        <begin position="1"/>
        <end position="20"/>
    </location>
</feature>
<feature type="region of interest" description="Disordered" evidence="2">
    <location>
        <begin position="891"/>
        <end position="966"/>
    </location>
</feature>
<feature type="compositionally biased region" description="Polar residues" evidence="2">
    <location>
        <begin position="125"/>
        <end position="136"/>
    </location>
</feature>
<keyword evidence="4" id="KW-1185">Reference proteome</keyword>
<organism evidence="3 4">
    <name type="scientific">Neurospora intermedia</name>
    <dbReference type="NCBI Taxonomy" id="5142"/>
    <lineage>
        <taxon>Eukaryota</taxon>
        <taxon>Fungi</taxon>
        <taxon>Dikarya</taxon>
        <taxon>Ascomycota</taxon>
        <taxon>Pezizomycotina</taxon>
        <taxon>Sordariomycetes</taxon>
        <taxon>Sordariomycetidae</taxon>
        <taxon>Sordariales</taxon>
        <taxon>Sordariaceae</taxon>
        <taxon>Neurospora</taxon>
    </lineage>
</organism>
<evidence type="ECO:0000313" key="3">
    <source>
        <dbReference type="EMBL" id="KAL0473249.1"/>
    </source>
</evidence>
<dbReference type="SUPFAM" id="SSF48452">
    <property type="entry name" value="TPR-like"/>
    <property type="match status" value="1"/>
</dbReference>
<sequence length="1154" mass="131099">MDDRMDIDDHSPAHYAGEPQSGVHSAAYFYNQYDDDIPLDPELMAADDDQMDGLDDYDVDDEQMQDGFVNPEEEFIDSDTEEIRAEIHKFETVRDAWLAEHRADLPSAAYTVLPGVSKAMSKQINNSLNDGSTTTVAPSAPAPKPPRPRRKLGPRKPPRPPPEIQIRIAAARTAFDRREYQEAINMVKEIIRQRPATPQAWNLLSLIHEELGNREAATMCLISGAWLIPKDARHWMNVALYCLYGVDMMDETDPRRKLALERAVMCYSQALQADKQNVEARTGKADALMQLGQSHLALAQYLRALKVQPLNIRTVRNLAEAALDGRDPRKNAEAAKAAYRHIIEYLWSQGDEVFETMEGEFEWSDLRIYLEFFTILEQWEQGAAELKRVARWKLGRRAEEFWDRWPGEDREWDEDDERRELCEDYEPGRFSPMQYGRALPVDLRARLYVFRMKMGDMYEAEKHLTSLDPSADTAVEDFYDFPDCLKDIGNALLDNESPAKALQYFSLYEKIADQAGDISMDADILVSLGRCHMALGDKSAAEERFIAAIEDDEDNIEARVCLANMYEHVSDREGREEAFLLVRDAMNLEANQYTLDQEGNLVPKRKRRRATGPRKPRKPRDPNRPRDPNNPKKYVPRRLINAEKRKQVDLERTKVATKNYEIVQELQERAFHSDDPEAIQNWTRAARDLVEDFRSFKEFYPWDKYVKYLGLGGTGGGGAAVPSRNLKLAAMAERLRQGLNPENGDGTDNIPAASKARLLKFPSAHRGIPFSAWLDIFLSLAFALVRQNQHREAYVVCHAARDSVVWTATDSTYLIHVAWASCAVYAGDEETCVAIARYFMRDYLPGTDSYRMFAAMCRTCQTPVSWYTSGPAQKFILRQIKTMDALVMRQNGGQDEFPPPAASSSSSQRSPSKSQQQQSPIKSRSRGGGDLVAAPLTTASQQQSESNNNNDVVTLDNPQQHPPPPAAGDITLDVALLTIYGHILFTTTSYSYALSYFARAASLDPDNPLINLSIGLAYVHYALKRQATNRQYLLTQGFAFLFRYYRNRTEEDPTATVGQKMEAHFNMGRAYSLIGLGNLAGGFYRRVLEEAERVRRNRNQEGEEEEEESTTTEKRSRWEETLVVEAAYNVRCMCFLLGDVKGAKAVAERWLVLE</sequence>
<feature type="region of interest" description="Disordered" evidence="2">
    <location>
        <begin position="39"/>
        <end position="61"/>
    </location>
</feature>
<dbReference type="InterPro" id="IPR019734">
    <property type="entry name" value="TPR_rpt"/>
</dbReference>
<feature type="repeat" description="TPR" evidence="1">
    <location>
        <begin position="974"/>
        <end position="1007"/>
    </location>
</feature>
<feature type="region of interest" description="Disordered" evidence="2">
    <location>
        <begin position="125"/>
        <end position="162"/>
    </location>
</feature>
<protein>
    <recommendedName>
        <fullName evidence="5">TPR-like protein</fullName>
    </recommendedName>
</protein>
<name>A0ABR3DKP6_NEUIN</name>
<dbReference type="InterPro" id="IPR039340">
    <property type="entry name" value="Tfc4/TFIIIC-102/Sfc4"/>
</dbReference>
<gene>
    <name evidence="3" type="ORF">QR685DRAFT_168307</name>
</gene>
<dbReference type="PANTHER" id="PTHR23082:SF0">
    <property type="entry name" value="GENERAL TRANSCRIPTION FACTOR 3C POLYPEPTIDE 3"/>
    <property type="match status" value="1"/>
</dbReference>
<accession>A0ABR3DKP6</accession>
<dbReference type="InterPro" id="IPR011990">
    <property type="entry name" value="TPR-like_helical_dom_sf"/>
</dbReference>
<feature type="compositionally biased region" description="Basic residues" evidence="2">
    <location>
        <begin position="603"/>
        <end position="618"/>
    </location>
</feature>
<feature type="compositionally biased region" description="Basic and acidic residues" evidence="2">
    <location>
        <begin position="619"/>
        <end position="630"/>
    </location>
</feature>
<proteinExistence type="predicted"/>
<dbReference type="Proteomes" id="UP001451303">
    <property type="component" value="Unassembled WGS sequence"/>
</dbReference>
<dbReference type="Gene3D" id="1.25.40.10">
    <property type="entry name" value="Tetratricopeptide repeat domain"/>
    <property type="match status" value="3"/>
</dbReference>